<dbReference type="Gene3D" id="2.40.70.10">
    <property type="entry name" value="Acid Proteases"/>
    <property type="match status" value="2"/>
</dbReference>
<dbReference type="PANTHER" id="PTHR47966">
    <property type="entry name" value="BETA-SITE APP-CLEAVING ENZYME, ISOFORM A-RELATED"/>
    <property type="match status" value="1"/>
</dbReference>
<evidence type="ECO:0000259" key="5">
    <source>
        <dbReference type="PROSITE" id="PS51767"/>
    </source>
</evidence>
<sequence>MRSLFLSTLAVLPVLGSVVPSRIGTVKIPLEKRFKLVDEDGVVNKDLLRGELIRSTNKIQRGFEAFEQNTGSAHPFDNKLHTRAVGNDPLTDFEEVLWSGSISVGTPASTFTVDFDTGSSDLFLPGSNCNTNCNGHKRYTTSASSTAVDQRRTFSLAFGDGSTVQGEVFHDTVTVAGITATGQAVGAATTYSTGFALANFPPDGLLGMAFPQISVFRENPFFQTAVAQGKTTSSVFAFRLATSGSELTVGGTDTSKFTGALTSVPVTTQGFWQINIGGLSVSGRTPVGQVGGIVDTGTTLILGDQRNVAAFYAAIPGARDATATVGAGFFTSSS</sequence>
<evidence type="ECO:0000256" key="2">
    <source>
        <dbReference type="ARBA" id="ARBA00022750"/>
    </source>
</evidence>
<dbReference type="InterPro" id="IPR001461">
    <property type="entry name" value="Aspartic_peptidase_A1"/>
</dbReference>
<feature type="domain" description="Peptidase A1" evidence="5">
    <location>
        <begin position="98"/>
        <end position="334"/>
    </location>
</feature>
<keyword evidence="3" id="KW-0645">Protease</keyword>
<dbReference type="PRINTS" id="PR00792">
    <property type="entry name" value="PEPSIN"/>
</dbReference>
<evidence type="ECO:0000256" key="4">
    <source>
        <dbReference type="SAM" id="SignalP"/>
    </source>
</evidence>
<dbReference type="CDD" id="cd05471">
    <property type="entry name" value="pepsin_like"/>
    <property type="match status" value="1"/>
</dbReference>
<feature type="chain" id="PRO_5046342394" description="Peptidase A1 domain-containing protein" evidence="4">
    <location>
        <begin position="17"/>
        <end position="334"/>
    </location>
</feature>
<evidence type="ECO:0000256" key="1">
    <source>
        <dbReference type="ARBA" id="ARBA00007447"/>
    </source>
</evidence>
<organism evidence="6 7">
    <name type="scientific">Marasmius crinis-equi</name>
    <dbReference type="NCBI Taxonomy" id="585013"/>
    <lineage>
        <taxon>Eukaryota</taxon>
        <taxon>Fungi</taxon>
        <taxon>Dikarya</taxon>
        <taxon>Basidiomycota</taxon>
        <taxon>Agaricomycotina</taxon>
        <taxon>Agaricomycetes</taxon>
        <taxon>Agaricomycetidae</taxon>
        <taxon>Agaricales</taxon>
        <taxon>Marasmiineae</taxon>
        <taxon>Marasmiaceae</taxon>
        <taxon>Marasmius</taxon>
    </lineage>
</organism>
<accession>A0ABR3G268</accession>
<comment type="similarity">
    <text evidence="1 3">Belongs to the peptidase A1 family.</text>
</comment>
<keyword evidence="3" id="KW-0378">Hydrolase</keyword>
<dbReference type="Proteomes" id="UP001465976">
    <property type="component" value="Unassembled WGS sequence"/>
</dbReference>
<keyword evidence="7" id="KW-1185">Reference proteome</keyword>
<dbReference type="InterPro" id="IPR033121">
    <property type="entry name" value="PEPTIDASE_A1"/>
</dbReference>
<protein>
    <recommendedName>
        <fullName evidence="5">Peptidase A1 domain-containing protein</fullName>
    </recommendedName>
</protein>
<comment type="caution">
    <text evidence="6">The sequence shown here is derived from an EMBL/GenBank/DDBJ whole genome shotgun (WGS) entry which is preliminary data.</text>
</comment>
<gene>
    <name evidence="6" type="ORF">V5O48_000004</name>
</gene>
<dbReference type="Pfam" id="PF00026">
    <property type="entry name" value="Asp"/>
    <property type="match status" value="1"/>
</dbReference>
<proteinExistence type="inferred from homology"/>
<dbReference type="InterPro" id="IPR001969">
    <property type="entry name" value="Aspartic_peptidase_AS"/>
</dbReference>
<dbReference type="PROSITE" id="PS51767">
    <property type="entry name" value="PEPTIDASE_A1"/>
    <property type="match status" value="1"/>
</dbReference>
<name>A0ABR3G268_9AGAR</name>
<dbReference type="SUPFAM" id="SSF50630">
    <property type="entry name" value="Acid proteases"/>
    <property type="match status" value="1"/>
</dbReference>
<reference evidence="6 7" key="1">
    <citation type="submission" date="2024-02" db="EMBL/GenBank/DDBJ databases">
        <title>A draft genome for the cacao thread blight pathogen Marasmius crinis-equi.</title>
        <authorList>
            <person name="Cohen S.P."/>
            <person name="Baruah I.K."/>
            <person name="Amoako-Attah I."/>
            <person name="Bukari Y."/>
            <person name="Meinhardt L.W."/>
            <person name="Bailey B.A."/>
        </authorList>
    </citation>
    <scope>NUCLEOTIDE SEQUENCE [LARGE SCALE GENOMIC DNA]</scope>
    <source>
        <strain evidence="6 7">GH-76</strain>
    </source>
</reference>
<evidence type="ECO:0000313" key="6">
    <source>
        <dbReference type="EMBL" id="KAL0581947.1"/>
    </source>
</evidence>
<evidence type="ECO:0000256" key="3">
    <source>
        <dbReference type="RuleBase" id="RU000454"/>
    </source>
</evidence>
<evidence type="ECO:0000313" key="7">
    <source>
        <dbReference type="Proteomes" id="UP001465976"/>
    </source>
</evidence>
<dbReference type="EMBL" id="JBAHYK010000001">
    <property type="protein sequence ID" value="KAL0581947.1"/>
    <property type="molecule type" value="Genomic_DNA"/>
</dbReference>
<keyword evidence="4" id="KW-0732">Signal</keyword>
<dbReference type="PANTHER" id="PTHR47966:SF57">
    <property type="entry name" value="PEPTIDASE A1 DOMAIN-CONTAINING PROTEIN"/>
    <property type="match status" value="1"/>
</dbReference>
<dbReference type="InterPro" id="IPR021109">
    <property type="entry name" value="Peptidase_aspartic_dom_sf"/>
</dbReference>
<feature type="signal peptide" evidence="4">
    <location>
        <begin position="1"/>
        <end position="16"/>
    </location>
</feature>
<dbReference type="InterPro" id="IPR034164">
    <property type="entry name" value="Pepsin-like_dom"/>
</dbReference>
<keyword evidence="2 3" id="KW-0064">Aspartyl protease</keyword>
<dbReference type="PROSITE" id="PS00141">
    <property type="entry name" value="ASP_PROTEASE"/>
    <property type="match status" value="2"/>
</dbReference>